<accession>A0A2T3L702</accession>
<dbReference type="EMBL" id="PYOC01000005">
    <property type="protein sequence ID" value="PSV46159.1"/>
    <property type="molecule type" value="Genomic_DNA"/>
</dbReference>
<feature type="transmembrane region" description="Helical" evidence="1">
    <location>
        <begin position="7"/>
        <end position="28"/>
    </location>
</feature>
<feature type="transmembrane region" description="Helical" evidence="1">
    <location>
        <begin position="91"/>
        <end position="115"/>
    </location>
</feature>
<proteinExistence type="predicted"/>
<name>A0A2T3L702_9GAMM</name>
<evidence type="ECO:0008006" key="4">
    <source>
        <dbReference type="Google" id="ProtNLM"/>
    </source>
</evidence>
<sequence length="123" mass="13885">MTSLFRFVYNYWIVITLFLLFIITFLSLSPQPSLPDVPGTDKTHHFIAYAALMFGVALRKPKNWLLIAVLFICWSGGIELIQPYVNRYGEWLDLAANVGGLMCGAILANIINLFFPLTSNVNK</sequence>
<evidence type="ECO:0000313" key="2">
    <source>
        <dbReference type="EMBL" id="PSV46159.1"/>
    </source>
</evidence>
<organism evidence="2 3">
    <name type="scientific">Photobacterium indicum</name>
    <dbReference type="NCBI Taxonomy" id="81447"/>
    <lineage>
        <taxon>Bacteria</taxon>
        <taxon>Pseudomonadati</taxon>
        <taxon>Pseudomonadota</taxon>
        <taxon>Gammaproteobacteria</taxon>
        <taxon>Vibrionales</taxon>
        <taxon>Vibrionaceae</taxon>
        <taxon>Photobacterium</taxon>
    </lineage>
</organism>
<evidence type="ECO:0000313" key="3">
    <source>
        <dbReference type="Proteomes" id="UP000241803"/>
    </source>
</evidence>
<dbReference type="AlphaFoldDB" id="A0A2T3L702"/>
<dbReference type="RefSeq" id="WP_107254233.1">
    <property type="nucleotide sequence ID" value="NZ_PYOC01000005.1"/>
</dbReference>
<keyword evidence="3" id="KW-1185">Reference proteome</keyword>
<dbReference type="Proteomes" id="UP000241803">
    <property type="component" value="Unassembled WGS sequence"/>
</dbReference>
<feature type="transmembrane region" description="Helical" evidence="1">
    <location>
        <begin position="65"/>
        <end position="85"/>
    </location>
</feature>
<keyword evidence="1" id="KW-0472">Membrane</keyword>
<gene>
    <name evidence="2" type="ORF">C9J47_14940</name>
</gene>
<feature type="transmembrane region" description="Helical" evidence="1">
    <location>
        <begin position="43"/>
        <end position="58"/>
    </location>
</feature>
<dbReference type="PANTHER" id="PTHR28008">
    <property type="entry name" value="DOMAIN PROTEIN, PUTATIVE (AFU_ORTHOLOGUE AFUA_3G10980)-RELATED"/>
    <property type="match status" value="1"/>
</dbReference>
<keyword evidence="1" id="KW-1133">Transmembrane helix</keyword>
<evidence type="ECO:0000256" key="1">
    <source>
        <dbReference type="SAM" id="Phobius"/>
    </source>
</evidence>
<comment type="caution">
    <text evidence="2">The sequence shown here is derived from an EMBL/GenBank/DDBJ whole genome shotgun (WGS) entry which is preliminary data.</text>
</comment>
<dbReference type="PANTHER" id="PTHR28008:SF1">
    <property type="entry name" value="DOMAIN PROTEIN, PUTATIVE (AFU_ORTHOLOGUE AFUA_3G10980)-RELATED"/>
    <property type="match status" value="1"/>
</dbReference>
<protein>
    <recommendedName>
        <fullName evidence="4">VanZ-like domain-containing protein</fullName>
    </recommendedName>
</protein>
<reference evidence="2 3" key="1">
    <citation type="submission" date="2018-03" db="EMBL/GenBank/DDBJ databases">
        <title>Whole genome sequencing of Histamine producing bacteria.</title>
        <authorList>
            <person name="Butler K."/>
        </authorList>
    </citation>
    <scope>NUCLEOTIDE SEQUENCE [LARGE SCALE GENOMIC DNA]</scope>
    <source>
        <strain evidence="2 3">ATCC 19614</strain>
    </source>
</reference>
<keyword evidence="1" id="KW-0812">Transmembrane</keyword>